<sequence length="113" mass="12471">MNNFGRIRKVGSQALPGPVRQVDQRLDLTGVEIPFSLILCKATLARMEAGKILEVRLQDREALQDLLLILTRSGEQVLAWQLHQVDCYLWVRKALKSPGPGEGIPGGDDPAGR</sequence>
<name>A0A7C3UX25_9BACT</name>
<gene>
    <name evidence="2" type="ORF">ENW96_00435</name>
</gene>
<dbReference type="CDD" id="cd00291">
    <property type="entry name" value="SirA_YedF_YeeD"/>
    <property type="match status" value="1"/>
</dbReference>
<dbReference type="AlphaFoldDB" id="A0A7C3UX25"/>
<organism evidence="2">
    <name type="scientific">Desulfobacca acetoxidans</name>
    <dbReference type="NCBI Taxonomy" id="60893"/>
    <lineage>
        <taxon>Bacteria</taxon>
        <taxon>Pseudomonadati</taxon>
        <taxon>Thermodesulfobacteriota</taxon>
        <taxon>Desulfobaccia</taxon>
        <taxon>Desulfobaccales</taxon>
        <taxon>Desulfobaccaceae</taxon>
        <taxon>Desulfobacca</taxon>
    </lineage>
</organism>
<dbReference type="InterPro" id="IPR001455">
    <property type="entry name" value="TusA-like"/>
</dbReference>
<keyword evidence="2" id="KW-0808">Transferase</keyword>
<reference evidence="2" key="1">
    <citation type="journal article" date="2020" name="mSystems">
        <title>Genome- and Community-Level Interaction Insights into Carbon Utilization and Element Cycling Functions of Hydrothermarchaeota in Hydrothermal Sediment.</title>
        <authorList>
            <person name="Zhou Z."/>
            <person name="Liu Y."/>
            <person name="Xu W."/>
            <person name="Pan J."/>
            <person name="Luo Z.H."/>
            <person name="Li M."/>
        </authorList>
    </citation>
    <scope>NUCLEOTIDE SEQUENCE [LARGE SCALE GENOMIC DNA]</scope>
    <source>
        <strain evidence="2">SpSt-897</strain>
    </source>
</reference>
<feature type="domain" description="UPF0033" evidence="1">
    <location>
        <begin position="25"/>
        <end position="80"/>
    </location>
</feature>
<evidence type="ECO:0000313" key="2">
    <source>
        <dbReference type="EMBL" id="HGF32843.1"/>
    </source>
</evidence>
<dbReference type="Pfam" id="PF01206">
    <property type="entry name" value="TusA"/>
    <property type="match status" value="1"/>
</dbReference>
<accession>A0A7C3UX25</accession>
<dbReference type="InterPro" id="IPR036868">
    <property type="entry name" value="TusA-like_sf"/>
</dbReference>
<dbReference type="SUPFAM" id="SSF64307">
    <property type="entry name" value="SirA-like"/>
    <property type="match status" value="1"/>
</dbReference>
<dbReference type="GO" id="GO:0016740">
    <property type="term" value="F:transferase activity"/>
    <property type="evidence" value="ECO:0007669"/>
    <property type="project" value="UniProtKB-KW"/>
</dbReference>
<evidence type="ECO:0000259" key="1">
    <source>
        <dbReference type="Pfam" id="PF01206"/>
    </source>
</evidence>
<dbReference type="EMBL" id="DTMF01000015">
    <property type="protein sequence ID" value="HGF32843.1"/>
    <property type="molecule type" value="Genomic_DNA"/>
</dbReference>
<protein>
    <submittedName>
        <fullName evidence="2">Sulfurtransferase TusA family protein</fullName>
    </submittedName>
</protein>
<dbReference type="Gene3D" id="3.30.110.40">
    <property type="entry name" value="TusA-like domain"/>
    <property type="match status" value="1"/>
</dbReference>
<proteinExistence type="predicted"/>
<comment type="caution">
    <text evidence="2">The sequence shown here is derived from an EMBL/GenBank/DDBJ whole genome shotgun (WGS) entry which is preliminary data.</text>
</comment>